<name>A0ACC0J300_9ERIC</name>
<dbReference type="EMBL" id="CM045758">
    <property type="protein sequence ID" value="KAI8032279.1"/>
    <property type="molecule type" value="Genomic_DNA"/>
</dbReference>
<evidence type="ECO:0000313" key="1">
    <source>
        <dbReference type="EMBL" id="KAI8032279.1"/>
    </source>
</evidence>
<evidence type="ECO:0000313" key="2">
    <source>
        <dbReference type="Proteomes" id="UP001060215"/>
    </source>
</evidence>
<keyword evidence="2" id="KW-1185">Reference proteome</keyword>
<reference evidence="1 2" key="1">
    <citation type="journal article" date="2022" name="Plant J.">
        <title>Chromosome-level genome of Camellia lanceoleosa provides a valuable resource for understanding genome evolution and self-incompatibility.</title>
        <authorList>
            <person name="Gong W."/>
            <person name="Xiao S."/>
            <person name="Wang L."/>
            <person name="Liao Z."/>
            <person name="Chang Y."/>
            <person name="Mo W."/>
            <person name="Hu G."/>
            <person name="Li W."/>
            <person name="Zhao G."/>
            <person name="Zhu H."/>
            <person name="Hu X."/>
            <person name="Ji K."/>
            <person name="Xiang X."/>
            <person name="Song Q."/>
            <person name="Yuan D."/>
            <person name="Jin S."/>
            <person name="Zhang L."/>
        </authorList>
    </citation>
    <scope>NUCLEOTIDE SEQUENCE [LARGE SCALE GENOMIC DNA]</scope>
    <source>
        <strain evidence="1">SQ_2022a</strain>
    </source>
</reference>
<proteinExistence type="predicted"/>
<gene>
    <name evidence="1" type="ORF">LOK49_LG01G00536</name>
</gene>
<protein>
    <submittedName>
        <fullName evidence="1">Uncharacterized protein</fullName>
    </submittedName>
</protein>
<sequence length="263" mass="29239">MRTASFKPYTIPTLTSASLSTITATSVPISSTNKSLVASGQVVLWSSESYDSKHKKYVVLYDDGDVDVLHLDKEHWELADNGHKPTKRLKSSKGPSKKGLLSEKNVYKIYNLFHVLTIKASLICLGPWNCYLSIERVEDLARLSLIQLLSTLMWMMGERSKVEGSLTSAIYLNEESPLPSTKLVRKQFGDRYAISSEEFTSEVGAKSRNIGYLKGKVPSWVGIPTSVTLPFGVFEKVFSESLNQIKGVRLFLILDIVLAQLTG</sequence>
<accession>A0ACC0J300</accession>
<organism evidence="1 2">
    <name type="scientific">Camellia lanceoleosa</name>
    <dbReference type="NCBI Taxonomy" id="1840588"/>
    <lineage>
        <taxon>Eukaryota</taxon>
        <taxon>Viridiplantae</taxon>
        <taxon>Streptophyta</taxon>
        <taxon>Embryophyta</taxon>
        <taxon>Tracheophyta</taxon>
        <taxon>Spermatophyta</taxon>
        <taxon>Magnoliopsida</taxon>
        <taxon>eudicotyledons</taxon>
        <taxon>Gunneridae</taxon>
        <taxon>Pentapetalae</taxon>
        <taxon>asterids</taxon>
        <taxon>Ericales</taxon>
        <taxon>Theaceae</taxon>
        <taxon>Camellia</taxon>
    </lineage>
</organism>
<dbReference type="Proteomes" id="UP001060215">
    <property type="component" value="Chromosome 1"/>
</dbReference>
<comment type="caution">
    <text evidence="1">The sequence shown here is derived from an EMBL/GenBank/DDBJ whole genome shotgun (WGS) entry which is preliminary data.</text>
</comment>